<dbReference type="PATRIC" id="fig|270498.16.peg.3071"/>
<protein>
    <submittedName>
        <fullName evidence="2">D-allose kinase</fullName>
        <ecNumber evidence="2">2.7.1.55</ecNumber>
    </submittedName>
</protein>
<dbReference type="PANTHER" id="PTHR18964">
    <property type="entry name" value="ROK (REPRESSOR, ORF, KINASE) FAMILY"/>
    <property type="match status" value="1"/>
</dbReference>
<dbReference type="GO" id="GO:0008787">
    <property type="term" value="F:D-allose kinase activity"/>
    <property type="evidence" value="ECO:0007669"/>
    <property type="project" value="UniProtKB-EC"/>
</dbReference>
<dbReference type="Proteomes" id="UP000034076">
    <property type="component" value="Unassembled WGS sequence"/>
</dbReference>
<comment type="caution">
    <text evidence="2">The sequence shown here is derived from an EMBL/GenBank/DDBJ whole genome shotgun (WGS) entry which is preliminary data.</text>
</comment>
<evidence type="ECO:0000256" key="1">
    <source>
        <dbReference type="ARBA" id="ARBA00006479"/>
    </source>
</evidence>
<dbReference type="CDD" id="cd24070">
    <property type="entry name" value="ASKHA_NBD_ROK_AlsK"/>
    <property type="match status" value="1"/>
</dbReference>
<dbReference type="SUPFAM" id="SSF53067">
    <property type="entry name" value="Actin-like ATPase domain"/>
    <property type="match status" value="1"/>
</dbReference>
<dbReference type="InterPro" id="IPR043129">
    <property type="entry name" value="ATPase_NBD"/>
</dbReference>
<sequence length="323" mass="35106">MEEERWIVGIDIGGTNFRIGCVSTSGRVANVKITPSSFLTRGECVQKTLAGYITKYRKETGVTPACISVGIPGSVSKGRRSIISVPNLQDAKGTHLLDGLNLADDLEKLMGTRVILNKDVDNLLAFDILMNGLVDEEIVVGCYIGTGFGGAIRIMGRYLSGKNGAANEIGHIPFYKKDLICGCGKRGCAECYASGTALKRIQEKYYPETFIGDIFVEHGTQQRLIEFVEACALPIATEINIFDPDCVVIGGGVVDMPGFPKDMLKQFIWDNTRKPLPAGNLKLIFSNQDKDMGVIGAALLAAEGLKLDREKMTRGLLEHFGKH</sequence>
<organism evidence="2 3">
    <name type="scientific">Christensenella hongkongensis</name>
    <dbReference type="NCBI Taxonomy" id="270498"/>
    <lineage>
        <taxon>Bacteria</taxon>
        <taxon>Bacillati</taxon>
        <taxon>Bacillota</taxon>
        <taxon>Clostridia</taxon>
        <taxon>Christensenellales</taxon>
        <taxon>Christensenellaceae</taxon>
        <taxon>Christensenella</taxon>
    </lineage>
</organism>
<dbReference type="RefSeq" id="WP_046444752.1">
    <property type="nucleotide sequence ID" value="NZ_LAYJ01000133.1"/>
</dbReference>
<dbReference type="PANTHER" id="PTHR18964:SF149">
    <property type="entry name" value="BIFUNCTIONAL UDP-N-ACETYLGLUCOSAMINE 2-EPIMERASE_N-ACETYLMANNOSAMINE KINASE"/>
    <property type="match status" value="1"/>
</dbReference>
<evidence type="ECO:0000313" key="3">
    <source>
        <dbReference type="Proteomes" id="UP000034076"/>
    </source>
</evidence>
<dbReference type="InterPro" id="IPR000600">
    <property type="entry name" value="ROK"/>
</dbReference>
<evidence type="ECO:0000313" key="2">
    <source>
        <dbReference type="EMBL" id="KKI49400.1"/>
    </source>
</evidence>
<keyword evidence="2" id="KW-0808">Transferase</keyword>
<dbReference type="OrthoDB" id="9796533at2"/>
<dbReference type="NCBIfam" id="NF007251">
    <property type="entry name" value="PRK09698.1"/>
    <property type="match status" value="1"/>
</dbReference>
<comment type="similarity">
    <text evidence="1">Belongs to the ROK (NagC/XylR) family.</text>
</comment>
<dbReference type="AlphaFoldDB" id="A0A0M2NGJ0"/>
<reference evidence="2 3" key="1">
    <citation type="submission" date="2015-04" db="EMBL/GenBank/DDBJ databases">
        <title>Draft genome sequence of bacteremic isolate Catabacter hongkongensis type strain HKU16T.</title>
        <authorList>
            <person name="Lau S.K."/>
            <person name="Teng J.L."/>
            <person name="Huang Y."/>
            <person name="Curreem S.O."/>
            <person name="Tsui S.K."/>
            <person name="Woo P.C."/>
        </authorList>
    </citation>
    <scope>NUCLEOTIDE SEQUENCE [LARGE SCALE GENOMIC DNA]</scope>
    <source>
        <strain evidence="2 3">HKU16</strain>
    </source>
</reference>
<dbReference type="Gene3D" id="3.30.420.40">
    <property type="match status" value="2"/>
</dbReference>
<dbReference type="EMBL" id="LAYJ01000133">
    <property type="protein sequence ID" value="KKI49400.1"/>
    <property type="molecule type" value="Genomic_DNA"/>
</dbReference>
<keyword evidence="3" id="KW-1185">Reference proteome</keyword>
<gene>
    <name evidence="2" type="ORF">CHK_2978</name>
</gene>
<keyword evidence="2" id="KW-0418">Kinase</keyword>
<dbReference type="Pfam" id="PF00480">
    <property type="entry name" value="ROK"/>
    <property type="match status" value="1"/>
</dbReference>
<dbReference type="EC" id="2.7.1.55" evidence="2"/>
<dbReference type="STRING" id="270498.CHK_2978"/>
<name>A0A0M2NGJ0_9FIRM</name>
<accession>A0A0M2NGJ0</accession>
<proteinExistence type="inferred from homology"/>